<dbReference type="HOGENOM" id="CLU_2065383_0_0_1"/>
<evidence type="ECO:0000313" key="1">
    <source>
        <dbReference type="EMBL" id="EEC78714.1"/>
    </source>
</evidence>
<gene>
    <name evidence="1" type="ORF">OsI_18883</name>
</gene>
<dbReference type="Gramene" id="BGIOSGA019368-TA">
    <property type="protein sequence ID" value="BGIOSGA019368-PA"/>
    <property type="gene ID" value="BGIOSGA019368"/>
</dbReference>
<name>B8AZ71_ORYSI</name>
<dbReference type="InterPro" id="IPR035969">
    <property type="entry name" value="Rab-GAP_TBC_sf"/>
</dbReference>
<sequence length="119" mass="13694">MLRRAGKGEVSDGFYQIRSDCTHKVPETKFKIKVGKTLSVRKWHAAFTREGRLDIASVLNRIQKGGVHPTIRGEVWEFLLGCFDPGSTFDEREQIREKRRVEYSNAYALPRIESIILEA</sequence>
<proteinExistence type="predicted"/>
<reference evidence="1 2" key="1">
    <citation type="journal article" date="2005" name="PLoS Biol.">
        <title>The genomes of Oryza sativa: a history of duplications.</title>
        <authorList>
            <person name="Yu J."/>
            <person name="Wang J."/>
            <person name="Lin W."/>
            <person name="Li S."/>
            <person name="Li H."/>
            <person name="Zhou J."/>
            <person name="Ni P."/>
            <person name="Dong W."/>
            <person name="Hu S."/>
            <person name="Zeng C."/>
            <person name="Zhang J."/>
            <person name="Zhang Y."/>
            <person name="Li R."/>
            <person name="Xu Z."/>
            <person name="Li S."/>
            <person name="Li X."/>
            <person name="Zheng H."/>
            <person name="Cong L."/>
            <person name="Lin L."/>
            <person name="Yin J."/>
            <person name="Geng J."/>
            <person name="Li G."/>
            <person name="Shi J."/>
            <person name="Liu J."/>
            <person name="Lv H."/>
            <person name="Li J."/>
            <person name="Wang J."/>
            <person name="Deng Y."/>
            <person name="Ran L."/>
            <person name="Shi X."/>
            <person name="Wang X."/>
            <person name="Wu Q."/>
            <person name="Li C."/>
            <person name="Ren X."/>
            <person name="Wang J."/>
            <person name="Wang X."/>
            <person name="Li D."/>
            <person name="Liu D."/>
            <person name="Zhang X."/>
            <person name="Ji Z."/>
            <person name="Zhao W."/>
            <person name="Sun Y."/>
            <person name="Zhang Z."/>
            <person name="Bao J."/>
            <person name="Han Y."/>
            <person name="Dong L."/>
            <person name="Ji J."/>
            <person name="Chen P."/>
            <person name="Wu S."/>
            <person name="Liu J."/>
            <person name="Xiao Y."/>
            <person name="Bu D."/>
            <person name="Tan J."/>
            <person name="Yang L."/>
            <person name="Ye C."/>
            <person name="Zhang J."/>
            <person name="Xu J."/>
            <person name="Zhou Y."/>
            <person name="Yu Y."/>
            <person name="Zhang B."/>
            <person name="Zhuang S."/>
            <person name="Wei H."/>
            <person name="Liu B."/>
            <person name="Lei M."/>
            <person name="Yu H."/>
            <person name="Li Y."/>
            <person name="Xu H."/>
            <person name="Wei S."/>
            <person name="He X."/>
            <person name="Fang L."/>
            <person name="Zhang Z."/>
            <person name="Zhang Y."/>
            <person name="Huang X."/>
            <person name="Su Z."/>
            <person name="Tong W."/>
            <person name="Li J."/>
            <person name="Tong Z."/>
            <person name="Li S."/>
            <person name="Ye J."/>
            <person name="Wang L."/>
            <person name="Fang L."/>
            <person name="Lei T."/>
            <person name="Chen C."/>
            <person name="Chen H."/>
            <person name="Xu Z."/>
            <person name="Li H."/>
            <person name="Huang H."/>
            <person name="Zhang F."/>
            <person name="Xu H."/>
            <person name="Li N."/>
            <person name="Zhao C."/>
            <person name="Li S."/>
            <person name="Dong L."/>
            <person name="Huang Y."/>
            <person name="Li L."/>
            <person name="Xi Y."/>
            <person name="Qi Q."/>
            <person name="Li W."/>
            <person name="Zhang B."/>
            <person name="Hu W."/>
            <person name="Zhang Y."/>
            <person name="Tian X."/>
            <person name="Jiao Y."/>
            <person name="Liang X."/>
            <person name="Jin J."/>
            <person name="Gao L."/>
            <person name="Zheng W."/>
            <person name="Hao B."/>
            <person name="Liu S."/>
            <person name="Wang W."/>
            <person name="Yuan L."/>
            <person name="Cao M."/>
            <person name="McDermott J."/>
            <person name="Samudrala R."/>
            <person name="Wang J."/>
            <person name="Wong G.K."/>
            <person name="Yang H."/>
        </authorList>
    </citation>
    <scope>NUCLEOTIDE SEQUENCE [LARGE SCALE GENOMIC DNA]</scope>
    <source>
        <strain evidence="2">cv. 93-11</strain>
    </source>
</reference>
<dbReference type="Proteomes" id="UP000007015">
    <property type="component" value="Chromosome 5"/>
</dbReference>
<dbReference type="AlphaFoldDB" id="B8AZ71"/>
<dbReference type="SUPFAM" id="SSF47923">
    <property type="entry name" value="Ypt/Rab-GAP domain of gyp1p"/>
    <property type="match status" value="1"/>
</dbReference>
<dbReference type="OMA" id="VEYSNAY"/>
<dbReference type="STRING" id="39946.B8AZ71"/>
<organism evidence="1 2">
    <name type="scientific">Oryza sativa subsp. indica</name>
    <name type="common">Rice</name>
    <dbReference type="NCBI Taxonomy" id="39946"/>
    <lineage>
        <taxon>Eukaryota</taxon>
        <taxon>Viridiplantae</taxon>
        <taxon>Streptophyta</taxon>
        <taxon>Embryophyta</taxon>
        <taxon>Tracheophyta</taxon>
        <taxon>Spermatophyta</taxon>
        <taxon>Magnoliopsida</taxon>
        <taxon>Liliopsida</taxon>
        <taxon>Poales</taxon>
        <taxon>Poaceae</taxon>
        <taxon>BOP clade</taxon>
        <taxon>Oryzoideae</taxon>
        <taxon>Oryzeae</taxon>
        <taxon>Oryzinae</taxon>
        <taxon>Oryza</taxon>
        <taxon>Oryza sativa</taxon>
    </lineage>
</organism>
<evidence type="ECO:0000313" key="2">
    <source>
        <dbReference type="Proteomes" id="UP000007015"/>
    </source>
</evidence>
<evidence type="ECO:0008006" key="3">
    <source>
        <dbReference type="Google" id="ProtNLM"/>
    </source>
</evidence>
<accession>B8AZ71</accession>
<dbReference type="EMBL" id="CM000130">
    <property type="protein sequence ID" value="EEC78714.1"/>
    <property type="molecule type" value="Genomic_DNA"/>
</dbReference>
<keyword evidence="2" id="KW-1185">Reference proteome</keyword>
<protein>
    <recommendedName>
        <fullName evidence="3">Rab-GAP TBC domain-containing protein</fullName>
    </recommendedName>
</protein>